<reference evidence="2 3" key="2">
    <citation type="submission" date="2018-03" db="EMBL/GenBank/DDBJ databases">
        <title>The ancient ancestry and fast evolution of plastids.</title>
        <authorList>
            <person name="Moore K.R."/>
            <person name="Magnabosco C."/>
            <person name="Momper L."/>
            <person name="Gold D.A."/>
            <person name="Bosak T."/>
            <person name="Fournier G.P."/>
        </authorList>
    </citation>
    <scope>NUCLEOTIDE SEQUENCE [LARGE SCALE GENOMIC DNA]</scope>
    <source>
        <strain evidence="2 3">CCAP 1448/3</strain>
    </source>
</reference>
<keyword evidence="3" id="KW-1185">Reference proteome</keyword>
<protein>
    <submittedName>
        <fullName evidence="2">Uncharacterized protein</fullName>
    </submittedName>
</protein>
<evidence type="ECO:0000313" key="2">
    <source>
        <dbReference type="EMBL" id="PSB00972.1"/>
    </source>
</evidence>
<dbReference type="EMBL" id="PVWJ01000142">
    <property type="protein sequence ID" value="PSB00972.1"/>
    <property type="molecule type" value="Genomic_DNA"/>
</dbReference>
<evidence type="ECO:0000313" key="3">
    <source>
        <dbReference type="Proteomes" id="UP000238762"/>
    </source>
</evidence>
<sequence>MKNLTRSLGFSQFIKGEYFVRRNYTICLLTAFLSTLSTSVLATPEGGSVSVIEVRPYINGDIYFSVNSSTFCNTNTFAISADAPARKEMHSVVLSALLTSKKIRVEALTATGCNGWGTKVQSIYLQAQ</sequence>
<dbReference type="OrthoDB" id="9256135at2"/>
<feature type="signal peptide" evidence="1">
    <location>
        <begin position="1"/>
        <end position="42"/>
    </location>
</feature>
<gene>
    <name evidence="2" type="ORF">C7B64_20745</name>
</gene>
<name>A0A2T1BY94_9CYAN</name>
<proteinExistence type="predicted"/>
<accession>A0A2T1BY94</accession>
<keyword evidence="1" id="KW-0732">Signal</keyword>
<comment type="caution">
    <text evidence="2">The sequence shown here is derived from an EMBL/GenBank/DDBJ whole genome shotgun (WGS) entry which is preliminary data.</text>
</comment>
<feature type="chain" id="PRO_5015439059" evidence="1">
    <location>
        <begin position="43"/>
        <end position="128"/>
    </location>
</feature>
<evidence type="ECO:0000256" key="1">
    <source>
        <dbReference type="SAM" id="SignalP"/>
    </source>
</evidence>
<organism evidence="2 3">
    <name type="scientific">Merismopedia glauca CCAP 1448/3</name>
    <dbReference type="NCBI Taxonomy" id="1296344"/>
    <lineage>
        <taxon>Bacteria</taxon>
        <taxon>Bacillati</taxon>
        <taxon>Cyanobacteriota</taxon>
        <taxon>Cyanophyceae</taxon>
        <taxon>Synechococcales</taxon>
        <taxon>Merismopediaceae</taxon>
        <taxon>Merismopedia</taxon>
    </lineage>
</organism>
<dbReference type="Proteomes" id="UP000238762">
    <property type="component" value="Unassembled WGS sequence"/>
</dbReference>
<dbReference type="AlphaFoldDB" id="A0A2T1BY94"/>
<dbReference type="RefSeq" id="WP_106290949.1">
    <property type="nucleotide sequence ID" value="NZ_CAWNTC010000178.1"/>
</dbReference>
<reference evidence="2 3" key="1">
    <citation type="submission" date="2018-02" db="EMBL/GenBank/DDBJ databases">
        <authorList>
            <person name="Cohen D.B."/>
            <person name="Kent A.D."/>
        </authorList>
    </citation>
    <scope>NUCLEOTIDE SEQUENCE [LARGE SCALE GENOMIC DNA]</scope>
    <source>
        <strain evidence="2 3">CCAP 1448/3</strain>
    </source>
</reference>